<dbReference type="Pfam" id="PF00294">
    <property type="entry name" value="PfkB"/>
    <property type="match status" value="1"/>
</dbReference>
<reference evidence="6" key="1">
    <citation type="submission" date="2022-10" db="EMBL/GenBank/DDBJ databases">
        <title>Streptococcus didelphis as causative of fatal infections in opossums (Didelphis albiventris).</title>
        <authorList>
            <person name="Breyer G.M."/>
            <person name="Da Silva M.E.R.J."/>
            <person name="Siqueira F.M."/>
        </authorList>
    </citation>
    <scope>NUCLEOTIDE SEQUENCE [LARGE SCALE GENOMIC DNA]</scope>
    <source>
        <strain evidence="6">LBVP101/21</strain>
    </source>
</reference>
<evidence type="ECO:0000259" key="4">
    <source>
        <dbReference type="Pfam" id="PF00294"/>
    </source>
</evidence>
<dbReference type="InterPro" id="IPR011611">
    <property type="entry name" value="PfkB_dom"/>
</dbReference>
<dbReference type="Proteomes" id="UP001238096">
    <property type="component" value="Chromosome"/>
</dbReference>
<gene>
    <name evidence="5" type="ORF">N1496_06915</name>
</gene>
<feature type="domain" description="Carbohydrate kinase PfkB" evidence="4">
    <location>
        <begin position="19"/>
        <end position="304"/>
    </location>
</feature>
<organism evidence="5 6">
    <name type="scientific">Streptococcus didelphis</name>
    <dbReference type="NCBI Taxonomy" id="102886"/>
    <lineage>
        <taxon>Bacteria</taxon>
        <taxon>Bacillati</taxon>
        <taxon>Bacillota</taxon>
        <taxon>Bacilli</taxon>
        <taxon>Lactobacillales</taxon>
        <taxon>Streptococcaceae</taxon>
        <taxon>Streptococcus</taxon>
    </lineage>
</organism>
<dbReference type="PANTHER" id="PTHR43320">
    <property type="entry name" value="SUGAR KINASE"/>
    <property type="match status" value="1"/>
</dbReference>
<accession>A0ABY9LIV3</accession>
<keyword evidence="3 5" id="KW-0418">Kinase</keyword>
<protein>
    <submittedName>
        <fullName evidence="5">Sugar kinase</fullName>
    </submittedName>
</protein>
<evidence type="ECO:0000256" key="1">
    <source>
        <dbReference type="ARBA" id="ARBA00010688"/>
    </source>
</evidence>
<dbReference type="PANTHER" id="PTHR43320:SF2">
    <property type="entry name" value="2-DEHYDRO-3-DEOXYGLUCONOKINASE_2-DEHYDRO-3-DEOXYGALACTONOKINASE"/>
    <property type="match status" value="1"/>
</dbReference>
<dbReference type="InterPro" id="IPR029056">
    <property type="entry name" value="Ribokinase-like"/>
</dbReference>
<evidence type="ECO:0000313" key="6">
    <source>
        <dbReference type="Proteomes" id="UP001238096"/>
    </source>
</evidence>
<comment type="similarity">
    <text evidence="1">Belongs to the carbohydrate kinase PfkB family.</text>
</comment>
<evidence type="ECO:0000256" key="3">
    <source>
        <dbReference type="ARBA" id="ARBA00022777"/>
    </source>
</evidence>
<evidence type="ECO:0000256" key="2">
    <source>
        <dbReference type="ARBA" id="ARBA00022679"/>
    </source>
</evidence>
<evidence type="ECO:0000313" key="5">
    <source>
        <dbReference type="EMBL" id="WMB28816.1"/>
    </source>
</evidence>
<dbReference type="GO" id="GO:0016301">
    <property type="term" value="F:kinase activity"/>
    <property type="evidence" value="ECO:0007669"/>
    <property type="project" value="UniProtKB-KW"/>
</dbReference>
<dbReference type="SUPFAM" id="SSF53613">
    <property type="entry name" value="Ribokinase-like"/>
    <property type="match status" value="1"/>
</dbReference>
<dbReference type="EMBL" id="CP110509">
    <property type="protein sequence ID" value="WMB28816.1"/>
    <property type="molecule type" value="Genomic_DNA"/>
</dbReference>
<dbReference type="Gene3D" id="3.40.1190.20">
    <property type="match status" value="1"/>
</dbReference>
<name>A0ABY9LIV3_9STRE</name>
<dbReference type="CDD" id="cd01166">
    <property type="entry name" value="KdgK"/>
    <property type="match status" value="1"/>
</dbReference>
<keyword evidence="6" id="KW-1185">Reference proteome</keyword>
<keyword evidence="2" id="KW-0808">Transferase</keyword>
<dbReference type="InterPro" id="IPR052700">
    <property type="entry name" value="Carb_kinase_PfkB-like"/>
</dbReference>
<sequence length="325" mass="37095">MIRISPQNPHHFHNNCQSKLFYGGSEVNIARALQAFGQRTKLATSIPCGLIGDSFIQFLKENHIDTSPIQRVGQRIGLYFFENSFGCRQGQVLYDRDNSSLHDFDPSNIDFDSLFKDVSYFHFSGITLALGKDIRHTINIFLEEAKKRGVSISFDLNFRSRLLQPEEAKYLFTEFAEFADICFGIEPLMLDETDLSFFDRDNAAPDTIKNRMLALTKRFNFQTIFHTHRKQDSFGRNHYQAFLATDQGEFFLSKALKTQLLQRIGSGDAFVAGALHCLIEETNKQEMLNFAVASATLKCTLEGDNMFEAPSQVRQVLKEGKDIIR</sequence>
<proteinExistence type="inferred from homology"/>